<dbReference type="PANTHER" id="PTHR30118">
    <property type="entry name" value="HTH-TYPE TRANSCRIPTIONAL REGULATOR LEUO-RELATED"/>
    <property type="match status" value="1"/>
</dbReference>
<reference evidence="5 6" key="1">
    <citation type="submission" date="2022-04" db="EMBL/GenBank/DDBJ databases">
        <title>Genome diversity in the genus Frankia.</title>
        <authorList>
            <person name="Carlos-Shanley C."/>
            <person name="Hahn D."/>
        </authorList>
    </citation>
    <scope>NUCLEOTIDE SEQUENCE [LARGE SCALE GENOMIC DNA]</scope>
    <source>
        <strain evidence="5 6">Ag45/Mut15</strain>
    </source>
</reference>
<keyword evidence="3" id="KW-0804">Transcription</keyword>
<accession>A0ABT0JUR9</accession>
<dbReference type="InterPro" id="IPR037402">
    <property type="entry name" value="YidZ_PBP2"/>
</dbReference>
<dbReference type="Proteomes" id="UP001201873">
    <property type="component" value="Unassembled WGS sequence"/>
</dbReference>
<dbReference type="InterPro" id="IPR050389">
    <property type="entry name" value="LysR-type_TF"/>
</dbReference>
<feature type="domain" description="LysR substrate-binding" evidence="4">
    <location>
        <begin position="33"/>
        <end position="171"/>
    </location>
</feature>
<dbReference type="EMBL" id="JALKFT010000004">
    <property type="protein sequence ID" value="MCK9875211.1"/>
    <property type="molecule type" value="Genomic_DNA"/>
</dbReference>
<keyword evidence="1" id="KW-0805">Transcription regulation</keyword>
<dbReference type="Pfam" id="PF03466">
    <property type="entry name" value="LysR_substrate"/>
    <property type="match status" value="1"/>
</dbReference>
<dbReference type="CDD" id="cd08417">
    <property type="entry name" value="PBP2_Nitroaromatics_like"/>
    <property type="match status" value="1"/>
</dbReference>
<evidence type="ECO:0000256" key="3">
    <source>
        <dbReference type="ARBA" id="ARBA00023163"/>
    </source>
</evidence>
<sequence length="191" mass="21095">MLRFERHTTADIDHATERIRTVDGLLLPHGFLPNLPHTVLYTDDWVCLVATSNPHVGETLTMELLSELPWVFTYHAPAAFTPAGRQLQVLGVEPRVQIVVDSFLALPFAIAGTDRIGLVQRRLAPKLTAAGDVRALECPFDAVAITEVLWWHPMYERDPAHIWLRALLADASSRLAVATPATPARPPSLDG</sequence>
<evidence type="ECO:0000256" key="1">
    <source>
        <dbReference type="ARBA" id="ARBA00023015"/>
    </source>
</evidence>
<comment type="caution">
    <text evidence="5">The sequence shown here is derived from an EMBL/GenBank/DDBJ whole genome shotgun (WGS) entry which is preliminary data.</text>
</comment>
<evidence type="ECO:0000313" key="6">
    <source>
        <dbReference type="Proteomes" id="UP001201873"/>
    </source>
</evidence>
<gene>
    <name evidence="5" type="ORF">MXD59_05345</name>
</gene>
<dbReference type="SUPFAM" id="SSF53850">
    <property type="entry name" value="Periplasmic binding protein-like II"/>
    <property type="match status" value="1"/>
</dbReference>
<name>A0ABT0JUR9_9ACTN</name>
<evidence type="ECO:0000259" key="4">
    <source>
        <dbReference type="Pfam" id="PF03466"/>
    </source>
</evidence>
<evidence type="ECO:0000256" key="2">
    <source>
        <dbReference type="ARBA" id="ARBA00023125"/>
    </source>
</evidence>
<protein>
    <submittedName>
        <fullName evidence="5">LysR substrate-binding domain-containing protein</fullName>
    </submittedName>
</protein>
<keyword evidence="2" id="KW-0238">DNA-binding</keyword>
<proteinExistence type="predicted"/>
<evidence type="ECO:0000313" key="5">
    <source>
        <dbReference type="EMBL" id="MCK9875211.1"/>
    </source>
</evidence>
<dbReference type="PANTHER" id="PTHR30118:SF15">
    <property type="entry name" value="TRANSCRIPTIONAL REGULATORY PROTEIN"/>
    <property type="match status" value="1"/>
</dbReference>
<organism evidence="5 6">
    <name type="scientific">Frankia umida</name>
    <dbReference type="NCBI Taxonomy" id="573489"/>
    <lineage>
        <taxon>Bacteria</taxon>
        <taxon>Bacillati</taxon>
        <taxon>Actinomycetota</taxon>
        <taxon>Actinomycetes</taxon>
        <taxon>Frankiales</taxon>
        <taxon>Frankiaceae</taxon>
        <taxon>Frankia</taxon>
    </lineage>
</organism>
<dbReference type="Gene3D" id="3.40.190.10">
    <property type="entry name" value="Periplasmic binding protein-like II"/>
    <property type="match status" value="1"/>
</dbReference>
<keyword evidence="6" id="KW-1185">Reference proteome</keyword>
<dbReference type="InterPro" id="IPR005119">
    <property type="entry name" value="LysR_subst-bd"/>
</dbReference>